<keyword evidence="3" id="KW-1185">Reference proteome</keyword>
<evidence type="ECO:0000313" key="2">
    <source>
        <dbReference type="EMBL" id="SFJ47182.1"/>
    </source>
</evidence>
<proteinExistence type="predicted"/>
<sequence length="281" mass="31426">MFEIASIHDRVREFLDEPGNDLPVFDRTALLVHQEATKADPDTDKVISYIAQDQVLAAEVLKVANSSFFRGIKKVSRIQDAVVRIGLREVVNSVMMATQRKNYSSRNPFVQQYTATLWKHSVACAFGAQWLAKRCDHTELAPEAFIAGLIHDVGKLLVLKALVSVGEKDKDAPRITKTAADEFVETMHPECGFLLLEKWNLPESYCYVCRDHHRRDYDQGSILLVLVRLANLVCRKLGIGLRQDPDLILVTSSEAGILGLSDITLAELEIAMEDHVANAEI</sequence>
<name>A0A1I3RMU7_9BACT</name>
<dbReference type="InterPro" id="IPR052340">
    <property type="entry name" value="RNase_Y/CdgJ"/>
</dbReference>
<gene>
    <name evidence="2" type="ORF">SAMN04488082_103225</name>
</gene>
<organism evidence="2 3">
    <name type="scientific">Desulfomicrobium apsheronum</name>
    <dbReference type="NCBI Taxonomy" id="52560"/>
    <lineage>
        <taxon>Bacteria</taxon>
        <taxon>Pseudomonadati</taxon>
        <taxon>Thermodesulfobacteriota</taxon>
        <taxon>Desulfovibrionia</taxon>
        <taxon>Desulfovibrionales</taxon>
        <taxon>Desulfomicrobiaceae</taxon>
        <taxon>Desulfomicrobium</taxon>
    </lineage>
</organism>
<feature type="domain" description="HDOD" evidence="1">
    <location>
        <begin position="22"/>
        <end position="215"/>
    </location>
</feature>
<dbReference type="OrthoDB" id="9803649at2"/>
<evidence type="ECO:0000313" key="3">
    <source>
        <dbReference type="Proteomes" id="UP000198635"/>
    </source>
</evidence>
<dbReference type="PANTHER" id="PTHR33525">
    <property type="match status" value="1"/>
</dbReference>
<dbReference type="EMBL" id="FORX01000003">
    <property type="protein sequence ID" value="SFJ47182.1"/>
    <property type="molecule type" value="Genomic_DNA"/>
</dbReference>
<dbReference type="AlphaFoldDB" id="A0A1I3RMU7"/>
<accession>A0A1I3RMU7</accession>
<dbReference type="SMART" id="SM00471">
    <property type="entry name" value="HDc"/>
    <property type="match status" value="1"/>
</dbReference>
<dbReference type="SUPFAM" id="SSF109604">
    <property type="entry name" value="HD-domain/PDEase-like"/>
    <property type="match status" value="1"/>
</dbReference>
<dbReference type="InterPro" id="IPR003607">
    <property type="entry name" value="HD/PDEase_dom"/>
</dbReference>
<protein>
    <submittedName>
        <fullName evidence="2">HD-like signal output (HDOD) domain, no enzymatic activity</fullName>
    </submittedName>
</protein>
<evidence type="ECO:0000259" key="1">
    <source>
        <dbReference type="PROSITE" id="PS51833"/>
    </source>
</evidence>
<dbReference type="Gene3D" id="1.10.3210.10">
    <property type="entry name" value="Hypothetical protein af1432"/>
    <property type="match status" value="1"/>
</dbReference>
<dbReference type="InterPro" id="IPR013976">
    <property type="entry name" value="HDOD"/>
</dbReference>
<dbReference type="STRING" id="52560.SAMN04488082_103225"/>
<dbReference type="Proteomes" id="UP000198635">
    <property type="component" value="Unassembled WGS sequence"/>
</dbReference>
<dbReference type="PROSITE" id="PS51833">
    <property type="entry name" value="HDOD"/>
    <property type="match status" value="1"/>
</dbReference>
<dbReference type="PANTHER" id="PTHR33525:SF5">
    <property type="entry name" value="TWO COMPONENT SIGNAL TRANSDUCTION SYSTEM RESPONSE REGULATOR"/>
    <property type="match status" value="1"/>
</dbReference>
<dbReference type="Pfam" id="PF08668">
    <property type="entry name" value="HDOD"/>
    <property type="match status" value="1"/>
</dbReference>
<reference evidence="3" key="1">
    <citation type="submission" date="2016-10" db="EMBL/GenBank/DDBJ databases">
        <authorList>
            <person name="Varghese N."/>
            <person name="Submissions S."/>
        </authorList>
    </citation>
    <scope>NUCLEOTIDE SEQUENCE [LARGE SCALE GENOMIC DNA]</scope>
    <source>
        <strain evidence="3">DSM 5918</strain>
    </source>
</reference>
<dbReference type="RefSeq" id="WP_092373070.1">
    <property type="nucleotide sequence ID" value="NZ_FORX01000003.1"/>
</dbReference>